<evidence type="ECO:0000313" key="2">
    <source>
        <dbReference type="EMBL" id="MCK0207438.1"/>
    </source>
</evidence>
<sequence length="199" mass="22156">MARRTFFSFHYLPDVWRAMNVRKCLKFMPEEAVDGFFDNSVFEASKRESEASLKAFLRDGMKSSSVTCVLSGARTSERRWVRYEIVRAILKGNGLLTIDIDGVKNEGGYVADKGRDPLSCVGLYKTDNGMFFAEVSNGEWIKYGDYTSAVPATCLWFDPPSSASVIPLSAHCMRYDFATQNGQQNIAGWIETAAGLAGR</sequence>
<dbReference type="InterPro" id="IPR015032">
    <property type="entry name" value="ThsB__TIR-like_domain"/>
</dbReference>
<organism evidence="2 3">
    <name type="scientific">Ancylobacter koreensis</name>
    <dbReference type="NCBI Taxonomy" id="266121"/>
    <lineage>
        <taxon>Bacteria</taxon>
        <taxon>Pseudomonadati</taxon>
        <taxon>Pseudomonadota</taxon>
        <taxon>Alphaproteobacteria</taxon>
        <taxon>Hyphomicrobiales</taxon>
        <taxon>Xanthobacteraceae</taxon>
        <taxon>Ancylobacter</taxon>
    </lineage>
</organism>
<protein>
    <submittedName>
        <fullName evidence="2">TIR domain-containing protein</fullName>
    </submittedName>
</protein>
<dbReference type="EMBL" id="JALKCG010000001">
    <property type="protein sequence ID" value="MCK0207438.1"/>
    <property type="molecule type" value="Genomic_DNA"/>
</dbReference>
<evidence type="ECO:0000259" key="1">
    <source>
        <dbReference type="Pfam" id="PF08937"/>
    </source>
</evidence>
<feature type="domain" description="Thoeris protein ThsB TIR-like" evidence="1">
    <location>
        <begin position="6"/>
        <end position="104"/>
    </location>
</feature>
<proteinExistence type="predicted"/>
<reference evidence="3" key="1">
    <citation type="submission" date="2023-07" db="EMBL/GenBank/DDBJ databases">
        <title>Ancylobacter moscoviensis sp. nov., facultatively methylotrophic bacteria from activated sludge and the reclassification of Starkeya novella (Starkey 1934) Kelly et al. 2000 as Ancylobacter novellus comb. nov., Starkeya koreensis Im et al. 2006 as Ancylobacter koreensis comb.nov., Angulomicrobium tetraedrale Vasil'eva et al. 1986 as Ancylobacter tetraedralis comb. nov., Angulomicrobium amanitiforme Fritz et al. 2004 as Ancylobacter amanitiformis comb. nov. and Methylorhabdus multivorans Doronina et al. 1996 as Ancylobacter multivorans comb. nov. and emended description of the genus Ancylobacter.</title>
        <authorList>
            <person name="Doronina N."/>
            <person name="Chemodurova A."/>
            <person name="Grouzdev D."/>
            <person name="Koziaeva V."/>
            <person name="Shi W."/>
            <person name="Wu L."/>
            <person name="Kaparullina E."/>
        </authorList>
    </citation>
    <scope>NUCLEOTIDE SEQUENCE [LARGE SCALE GENOMIC DNA]</scope>
    <source>
        <strain evidence="3">Jip08</strain>
    </source>
</reference>
<dbReference type="Gene3D" id="3.40.50.11200">
    <property type="match status" value="1"/>
</dbReference>
<dbReference type="Proteomes" id="UP001202867">
    <property type="component" value="Unassembled WGS sequence"/>
</dbReference>
<keyword evidence="3" id="KW-1185">Reference proteome</keyword>
<dbReference type="Pfam" id="PF08937">
    <property type="entry name" value="ThsB_TIR"/>
    <property type="match status" value="1"/>
</dbReference>
<evidence type="ECO:0000313" key="3">
    <source>
        <dbReference type="Proteomes" id="UP001202867"/>
    </source>
</evidence>
<name>A0ABT0DJI4_9HYPH</name>
<comment type="caution">
    <text evidence="2">The sequence shown here is derived from an EMBL/GenBank/DDBJ whole genome shotgun (WGS) entry which is preliminary data.</text>
</comment>
<accession>A0ABT0DJI4</accession>
<dbReference type="RefSeq" id="WP_247199343.1">
    <property type="nucleotide sequence ID" value="NZ_JALKCG010000001.1"/>
</dbReference>
<gene>
    <name evidence="2" type="ORF">MWN33_05250</name>
</gene>